<gene>
    <name evidence="2" type="ORF">C1SCF055_LOCUS24809</name>
</gene>
<comment type="caution">
    <text evidence="2">The sequence shown here is derived from an EMBL/GenBank/DDBJ whole genome shotgun (WGS) entry which is preliminary data.</text>
</comment>
<dbReference type="Proteomes" id="UP001152797">
    <property type="component" value="Unassembled WGS sequence"/>
</dbReference>
<evidence type="ECO:0000256" key="1">
    <source>
        <dbReference type="SAM" id="MobiDB-lite"/>
    </source>
</evidence>
<feature type="non-terminal residue" evidence="2">
    <location>
        <position position="1"/>
    </location>
</feature>
<keyword evidence="4" id="KW-1185">Reference proteome</keyword>
<organism evidence="2">
    <name type="scientific">Cladocopium goreaui</name>
    <dbReference type="NCBI Taxonomy" id="2562237"/>
    <lineage>
        <taxon>Eukaryota</taxon>
        <taxon>Sar</taxon>
        <taxon>Alveolata</taxon>
        <taxon>Dinophyceae</taxon>
        <taxon>Suessiales</taxon>
        <taxon>Symbiodiniaceae</taxon>
        <taxon>Cladocopium</taxon>
    </lineage>
</organism>
<feature type="compositionally biased region" description="Polar residues" evidence="1">
    <location>
        <begin position="1"/>
        <end position="21"/>
    </location>
</feature>
<evidence type="ECO:0000313" key="3">
    <source>
        <dbReference type="EMBL" id="CAL1151894.1"/>
    </source>
</evidence>
<accession>A0A9P1CUH8</accession>
<dbReference type="EMBL" id="CAMXCT020002493">
    <property type="protein sequence ID" value="CAL1151894.1"/>
    <property type="molecule type" value="Genomic_DNA"/>
</dbReference>
<name>A0A9P1CUH8_9DINO</name>
<dbReference type="EMBL" id="CAMXCT030002493">
    <property type="protein sequence ID" value="CAL4785831.1"/>
    <property type="molecule type" value="Genomic_DNA"/>
</dbReference>
<feature type="region of interest" description="Disordered" evidence="1">
    <location>
        <begin position="1"/>
        <end position="31"/>
    </location>
</feature>
<reference evidence="3" key="2">
    <citation type="submission" date="2024-04" db="EMBL/GenBank/DDBJ databases">
        <authorList>
            <person name="Chen Y."/>
            <person name="Shah S."/>
            <person name="Dougan E. K."/>
            <person name="Thang M."/>
            <person name="Chan C."/>
        </authorList>
    </citation>
    <scope>NUCLEOTIDE SEQUENCE [LARGE SCALE GENOMIC DNA]</scope>
</reference>
<evidence type="ECO:0000313" key="2">
    <source>
        <dbReference type="EMBL" id="CAI3998519.1"/>
    </source>
</evidence>
<protein>
    <submittedName>
        <fullName evidence="2">Uncharacterized protein</fullName>
    </submittedName>
</protein>
<sequence>MEFDWITSSAAATPGRDQNTSRLEEGAAGMGKRQAAARVTVKVRTPPAAVQAVEVVQETRTEFPAQVPSSRFSMVSQAWMECLVRPDQEANTVDQFVQIRRRTPWIPCWWSRGRGPRTLPRPGSRGRGPWLNPTGTHLRIVGCAQQWN</sequence>
<evidence type="ECO:0000313" key="4">
    <source>
        <dbReference type="Proteomes" id="UP001152797"/>
    </source>
</evidence>
<proteinExistence type="predicted"/>
<dbReference type="AlphaFoldDB" id="A0A9P1CUH8"/>
<reference evidence="2" key="1">
    <citation type="submission" date="2022-10" db="EMBL/GenBank/DDBJ databases">
        <authorList>
            <person name="Chen Y."/>
            <person name="Dougan E. K."/>
            <person name="Chan C."/>
            <person name="Rhodes N."/>
            <person name="Thang M."/>
        </authorList>
    </citation>
    <scope>NUCLEOTIDE SEQUENCE</scope>
</reference>
<dbReference type="EMBL" id="CAMXCT010002493">
    <property type="protein sequence ID" value="CAI3998519.1"/>
    <property type="molecule type" value="Genomic_DNA"/>
</dbReference>